<dbReference type="GO" id="GO:0004674">
    <property type="term" value="F:protein serine/threonine kinase activity"/>
    <property type="evidence" value="ECO:0007669"/>
    <property type="project" value="UniProtKB-KW"/>
</dbReference>
<dbReference type="KEGG" id="sen:SACE_4429"/>
<dbReference type="InterPro" id="IPR016187">
    <property type="entry name" value="CTDL_fold"/>
</dbReference>
<accession>A4FI23</accession>
<proteinExistence type="predicted"/>
<dbReference type="PANTHER" id="PTHR23150:SF19">
    <property type="entry name" value="FORMYLGLYCINE-GENERATING ENZYME"/>
    <property type="match status" value="1"/>
</dbReference>
<reference evidence="3 4" key="1">
    <citation type="journal article" date="2007" name="Nat. Biotechnol.">
        <title>Complete genome sequence of the erythromycin-producing bacterium Saccharopolyspora erythraea NRRL23338.</title>
        <authorList>
            <person name="Oliynyk M."/>
            <person name="Samborskyy M."/>
            <person name="Lester J.B."/>
            <person name="Mironenko T."/>
            <person name="Scott N."/>
            <person name="Dickens S."/>
            <person name="Haydock S.F."/>
            <person name="Leadlay P.F."/>
        </authorList>
    </citation>
    <scope>NUCLEOTIDE SEQUENCE [LARGE SCALE GENOMIC DNA]</scope>
    <source>
        <strain evidence="4">ATCC 11635 / DSM 40517 / JCM 4748 / NBRC 13426 / NCIMB 8594 / NRRL 2338</strain>
    </source>
</reference>
<sequence>MVQVSWNDAAAYCDWAGLRLPTEVEWEYAARGGPVRRRYPWGDELAPGGGHRCNIWQGHFPTRNTAEDGFRGTAPADAYRPNGFGLYNMAGNFWEWCADRWTVERSGSARPRATARARTSWSTRCCAAGPTSATRATATATGRRPHAQLSRQHQRQHRFPLYRRRLSDWVRRPEVPSGGARRSRSCSQRRRVGGGCVSGRFRYRRRRHRTPMVAPAHVPRSTA</sequence>
<dbReference type="EMBL" id="AM420293">
    <property type="protein sequence ID" value="CAM03698.1"/>
    <property type="molecule type" value="Genomic_DNA"/>
</dbReference>
<dbReference type="Gene3D" id="3.90.1580.10">
    <property type="entry name" value="paralog of FGE (formylglycine-generating enzyme)"/>
    <property type="match status" value="1"/>
</dbReference>
<keyword evidence="3" id="KW-0808">Transferase</keyword>
<feature type="domain" description="Sulfatase-modifying factor enzyme-like" evidence="2">
    <location>
        <begin position="1"/>
        <end position="114"/>
    </location>
</feature>
<protein>
    <submittedName>
        <fullName evidence="3">Serine/threonine protein kinase</fullName>
    </submittedName>
</protein>
<evidence type="ECO:0000313" key="4">
    <source>
        <dbReference type="Proteomes" id="UP000006728"/>
    </source>
</evidence>
<dbReference type="GO" id="GO:0120147">
    <property type="term" value="F:formylglycine-generating oxidase activity"/>
    <property type="evidence" value="ECO:0007669"/>
    <property type="project" value="TreeGrafter"/>
</dbReference>
<keyword evidence="3" id="KW-0723">Serine/threonine-protein kinase</keyword>
<dbReference type="Proteomes" id="UP000006728">
    <property type="component" value="Chromosome"/>
</dbReference>
<dbReference type="AlphaFoldDB" id="A4FI23"/>
<dbReference type="PANTHER" id="PTHR23150">
    <property type="entry name" value="SULFATASE MODIFYING FACTOR 1, 2"/>
    <property type="match status" value="1"/>
</dbReference>
<dbReference type="HOGENOM" id="CLU_1239405_0_0_11"/>
<dbReference type="InterPro" id="IPR042095">
    <property type="entry name" value="SUMF_sf"/>
</dbReference>
<evidence type="ECO:0000259" key="2">
    <source>
        <dbReference type="Pfam" id="PF03781"/>
    </source>
</evidence>
<feature type="compositionally biased region" description="Low complexity" evidence="1">
    <location>
        <begin position="126"/>
        <end position="142"/>
    </location>
</feature>
<dbReference type="STRING" id="405948.SACE_4429"/>
<name>A4FI23_SACEN</name>
<dbReference type="Pfam" id="PF03781">
    <property type="entry name" value="FGE-sulfatase"/>
    <property type="match status" value="1"/>
</dbReference>
<dbReference type="eggNOG" id="COG1262">
    <property type="taxonomic scope" value="Bacteria"/>
</dbReference>
<evidence type="ECO:0000256" key="1">
    <source>
        <dbReference type="SAM" id="MobiDB-lite"/>
    </source>
</evidence>
<dbReference type="InterPro" id="IPR051043">
    <property type="entry name" value="Sulfatase_Mod_Factor_Kinase"/>
</dbReference>
<dbReference type="SUPFAM" id="SSF56436">
    <property type="entry name" value="C-type lectin-like"/>
    <property type="match status" value="1"/>
</dbReference>
<keyword evidence="3" id="KW-0418">Kinase</keyword>
<organism evidence="3 4">
    <name type="scientific">Saccharopolyspora erythraea (strain ATCC 11635 / DSM 40517 / JCM 4748 / NBRC 13426 / NCIMB 8594 / NRRL 2338)</name>
    <dbReference type="NCBI Taxonomy" id="405948"/>
    <lineage>
        <taxon>Bacteria</taxon>
        <taxon>Bacillati</taxon>
        <taxon>Actinomycetota</taxon>
        <taxon>Actinomycetes</taxon>
        <taxon>Pseudonocardiales</taxon>
        <taxon>Pseudonocardiaceae</taxon>
        <taxon>Saccharopolyspora</taxon>
    </lineage>
</organism>
<dbReference type="InterPro" id="IPR005532">
    <property type="entry name" value="SUMF_dom"/>
</dbReference>
<feature type="region of interest" description="Disordered" evidence="1">
    <location>
        <begin position="126"/>
        <end position="157"/>
    </location>
</feature>
<keyword evidence="4" id="KW-1185">Reference proteome</keyword>
<evidence type="ECO:0000313" key="3">
    <source>
        <dbReference type="EMBL" id="CAM03698.1"/>
    </source>
</evidence>
<gene>
    <name evidence="3" type="ordered locus">SACE_4429</name>
</gene>